<sequence length="83" mass="9619">IFDLALAAQSKGLIKFVYIGAMTRDELDRLFFILLDYKKQKHFNGFWNSVPESVEFMKNNRVSIQSMFSPAVESLNSQDINVR</sequence>
<dbReference type="Gene3D" id="3.40.190.10">
    <property type="entry name" value="Periplasmic binding protein-like II"/>
    <property type="match status" value="1"/>
</dbReference>
<feature type="non-terminal residue" evidence="1">
    <location>
        <position position="1"/>
    </location>
</feature>
<dbReference type="RefSeq" id="WP_290343824.1">
    <property type="nucleotide sequence ID" value="NZ_JAUHGV010000268.1"/>
</dbReference>
<gene>
    <name evidence="1" type="ORF">QX233_22900</name>
</gene>
<dbReference type="Proteomes" id="UP001225933">
    <property type="component" value="Unassembled WGS sequence"/>
</dbReference>
<evidence type="ECO:0000313" key="2">
    <source>
        <dbReference type="Proteomes" id="UP001225933"/>
    </source>
</evidence>
<organism evidence="1 2">
    <name type="scientific">Chryseobacterium gambrini</name>
    <dbReference type="NCBI Taxonomy" id="373672"/>
    <lineage>
        <taxon>Bacteria</taxon>
        <taxon>Pseudomonadati</taxon>
        <taxon>Bacteroidota</taxon>
        <taxon>Flavobacteriia</taxon>
        <taxon>Flavobacteriales</taxon>
        <taxon>Weeksellaceae</taxon>
        <taxon>Chryseobacterium group</taxon>
        <taxon>Chryseobacterium</taxon>
    </lineage>
</organism>
<feature type="non-terminal residue" evidence="1">
    <location>
        <position position="83"/>
    </location>
</feature>
<evidence type="ECO:0000313" key="1">
    <source>
        <dbReference type="EMBL" id="MDN4015302.1"/>
    </source>
</evidence>
<proteinExistence type="predicted"/>
<protein>
    <submittedName>
        <fullName evidence="1">Uncharacterized protein</fullName>
    </submittedName>
</protein>
<name>A0AAJ1R8Q9_9FLAO</name>
<accession>A0AAJ1R8Q9</accession>
<comment type="caution">
    <text evidence="1">The sequence shown here is derived from an EMBL/GenBank/DDBJ whole genome shotgun (WGS) entry which is preliminary data.</text>
</comment>
<reference evidence="1" key="1">
    <citation type="submission" date="2023-06" db="EMBL/GenBank/DDBJ databases">
        <title>Two Chryseobacterium gambrini strains from China.</title>
        <authorList>
            <person name="Zeng J."/>
            <person name="Wu Y."/>
        </authorList>
    </citation>
    <scope>NUCLEOTIDE SEQUENCE</scope>
    <source>
        <strain evidence="1">SQ219</strain>
    </source>
</reference>
<dbReference type="EMBL" id="JAUHGV010000268">
    <property type="protein sequence ID" value="MDN4015302.1"/>
    <property type="molecule type" value="Genomic_DNA"/>
</dbReference>
<dbReference type="AlphaFoldDB" id="A0AAJ1R8Q9"/>